<dbReference type="Gene3D" id="3.50.50.60">
    <property type="entry name" value="FAD/NAD(P)-binding domain"/>
    <property type="match status" value="1"/>
</dbReference>
<dbReference type="PIRSF" id="PIRSF011396">
    <property type="entry name" value="Trp_halogenase"/>
    <property type="match status" value="1"/>
</dbReference>
<dbReference type="InterPro" id="IPR050816">
    <property type="entry name" value="Flavin-dep_Halogenase_NPB"/>
</dbReference>
<proteinExistence type="predicted"/>
<dbReference type="InterPro" id="IPR033856">
    <property type="entry name" value="Trp_halogen"/>
</dbReference>
<comment type="caution">
    <text evidence="2">The sequence shown here is derived from an EMBL/GenBank/DDBJ whole genome shotgun (WGS) entry which is preliminary data.</text>
</comment>
<name>A0ABT5KSD0_9BURK</name>
<reference evidence="2 3" key="1">
    <citation type="submission" date="2022-10" db="EMBL/GenBank/DDBJ databases">
        <title>paucibacter sp. hw8 Genome sequencing.</title>
        <authorList>
            <person name="Park S."/>
        </authorList>
    </citation>
    <scope>NUCLEOTIDE SEQUENCE [LARGE SCALE GENOMIC DNA]</scope>
    <source>
        <strain evidence="3">hw8</strain>
    </source>
</reference>
<dbReference type="RefSeq" id="WP_273595808.1">
    <property type="nucleotide sequence ID" value="NZ_JAQQXS010000004.1"/>
</dbReference>
<dbReference type="InterPro" id="IPR036188">
    <property type="entry name" value="FAD/NAD-bd_sf"/>
</dbReference>
<evidence type="ECO:0000313" key="3">
    <source>
        <dbReference type="Proteomes" id="UP001219862"/>
    </source>
</evidence>
<keyword evidence="3" id="KW-1185">Reference proteome</keyword>
<dbReference type="SUPFAM" id="SSF51905">
    <property type="entry name" value="FAD/NAD(P)-binding domain"/>
    <property type="match status" value="1"/>
</dbReference>
<accession>A0ABT5KSD0</accession>
<evidence type="ECO:0000256" key="1">
    <source>
        <dbReference type="SAM" id="MobiDB-lite"/>
    </source>
</evidence>
<dbReference type="EMBL" id="JAQQXS010000004">
    <property type="protein sequence ID" value="MDC8784687.1"/>
    <property type="molecule type" value="Genomic_DNA"/>
</dbReference>
<dbReference type="InterPro" id="IPR006905">
    <property type="entry name" value="Flavin_halogenase"/>
</dbReference>
<dbReference type="PANTHER" id="PTHR43747:SF4">
    <property type="entry name" value="FLAVIN-DEPENDENT TRYPTOPHAN HALOGENASE"/>
    <property type="match status" value="1"/>
</dbReference>
<organism evidence="2 3">
    <name type="scientific">Roseateles koreensis</name>
    <dbReference type="NCBI Taxonomy" id="2987526"/>
    <lineage>
        <taxon>Bacteria</taxon>
        <taxon>Pseudomonadati</taxon>
        <taxon>Pseudomonadota</taxon>
        <taxon>Betaproteobacteria</taxon>
        <taxon>Burkholderiales</taxon>
        <taxon>Sphaerotilaceae</taxon>
        <taxon>Roseateles</taxon>
    </lineage>
</organism>
<protein>
    <submittedName>
        <fullName evidence="2">Tryptophan 7-halogenase</fullName>
    </submittedName>
</protein>
<dbReference type="Proteomes" id="UP001219862">
    <property type="component" value="Unassembled WGS sequence"/>
</dbReference>
<feature type="region of interest" description="Disordered" evidence="1">
    <location>
        <begin position="512"/>
        <end position="537"/>
    </location>
</feature>
<gene>
    <name evidence="2" type="ORF">PRZ01_05735</name>
</gene>
<dbReference type="Pfam" id="PF04820">
    <property type="entry name" value="Trp_halogenase"/>
    <property type="match status" value="1"/>
</dbReference>
<sequence>MNAIKNVLIVGGGTAGWLTAGFLAKQLGGPQQQAVHITVVESSDIPTIGVGEGTFPSIRGTLSLLGIDEARFLRECSATFKQGIKFVDWVRPAGSVGTDHYFHPFSLPSQRSQGLELLPYWLLGAAGGDVAFAEAATMQKKIADAHRGPKRLSDGDYLGPMNYAYHFDAGRFATLLCKHAQSLGVQRQIATVQRVELAPDGSIAALHTAEAGRLEADLYIDCSGFRATLIGDALGAPFRDVNDVLFVDRALAMQVPYERPDAPIPSYTISTAHESGWTWDIGLQERRGIGYVYSSRYTDDARAEAVLRQYVGPQGEGVSARPLQLRVGYRETQWIKNCVAVGLSGGFVEPLEASGIGVIETAAFLISFLFPRDGNLAPVAKQFNTLMVARYERIVNFVKLHYCLSQRRDNAFWTDNCNPASIPEALQEQLAMWRHRPPHRLDFISDLEMYPPTSWQYVLHGMEYGCDISASRAAYPRMEEAMREFQTIRQVSQQALADLPPHRALIEQMCARPSQKPAQQAPSRSFAHPSLLTTKLL</sequence>
<dbReference type="PANTHER" id="PTHR43747">
    <property type="entry name" value="FAD-BINDING PROTEIN"/>
    <property type="match status" value="1"/>
</dbReference>
<evidence type="ECO:0000313" key="2">
    <source>
        <dbReference type="EMBL" id="MDC8784687.1"/>
    </source>
</evidence>